<name>A0A8S5UKA4_9CAUD</name>
<sequence length="50" mass="5313">MATSSLLCLRPCVACYGLSIPVNVQDVNPLTGSLENLTNWLTGNCAVCTR</sequence>
<protein>
    <submittedName>
        <fullName evidence="1">Uncharacterized protein</fullName>
    </submittedName>
</protein>
<proteinExistence type="predicted"/>
<organism evidence="1">
    <name type="scientific">Ackermannviridae sp. ctkHJ36</name>
    <dbReference type="NCBI Taxonomy" id="2825754"/>
    <lineage>
        <taxon>Viruses</taxon>
        <taxon>Duplodnaviria</taxon>
        <taxon>Heunggongvirae</taxon>
        <taxon>Uroviricota</taxon>
        <taxon>Caudoviricetes</taxon>
        <taxon>Pantevenvirales</taxon>
        <taxon>Ackermannviridae</taxon>
    </lineage>
</organism>
<evidence type="ECO:0000313" key="1">
    <source>
        <dbReference type="EMBL" id="DAF94912.1"/>
    </source>
</evidence>
<reference evidence="1" key="1">
    <citation type="journal article" date="2021" name="Proc. Natl. Acad. Sci. U.S.A.">
        <title>A Catalog of Tens of Thousands of Viruses from Human Metagenomes Reveals Hidden Associations with Chronic Diseases.</title>
        <authorList>
            <person name="Tisza M.J."/>
            <person name="Buck C.B."/>
        </authorList>
    </citation>
    <scope>NUCLEOTIDE SEQUENCE</scope>
    <source>
        <strain evidence="1">CtkHJ36</strain>
    </source>
</reference>
<dbReference type="EMBL" id="BK016098">
    <property type="protein sequence ID" value="DAF94912.1"/>
    <property type="molecule type" value="Genomic_DNA"/>
</dbReference>
<accession>A0A8S5UKA4</accession>